<dbReference type="SUPFAM" id="SSF54593">
    <property type="entry name" value="Glyoxalase/Bleomycin resistance protein/Dihydroxybiphenyl dioxygenase"/>
    <property type="match status" value="1"/>
</dbReference>
<dbReference type="EMBL" id="FRFD01000010">
    <property type="protein sequence ID" value="SHO51774.1"/>
    <property type="molecule type" value="Genomic_DNA"/>
</dbReference>
<gene>
    <name evidence="2" type="ORF">SAMN02745217_03326</name>
</gene>
<dbReference type="RefSeq" id="WP_073589987.1">
    <property type="nucleotide sequence ID" value="NZ_FRFD01000010.1"/>
</dbReference>
<dbReference type="Pfam" id="PF00903">
    <property type="entry name" value="Glyoxalase"/>
    <property type="match status" value="1"/>
</dbReference>
<dbReference type="CDD" id="cd06587">
    <property type="entry name" value="VOC"/>
    <property type="match status" value="1"/>
</dbReference>
<dbReference type="GO" id="GO:0016829">
    <property type="term" value="F:lyase activity"/>
    <property type="evidence" value="ECO:0007669"/>
    <property type="project" value="UniProtKB-KW"/>
</dbReference>
<evidence type="ECO:0000313" key="3">
    <source>
        <dbReference type="Proteomes" id="UP000184612"/>
    </source>
</evidence>
<dbReference type="Proteomes" id="UP000184612">
    <property type="component" value="Unassembled WGS sequence"/>
</dbReference>
<organism evidence="2 3">
    <name type="scientific">Anaerocolumna xylanovorans DSM 12503</name>
    <dbReference type="NCBI Taxonomy" id="1121345"/>
    <lineage>
        <taxon>Bacteria</taxon>
        <taxon>Bacillati</taxon>
        <taxon>Bacillota</taxon>
        <taxon>Clostridia</taxon>
        <taxon>Lachnospirales</taxon>
        <taxon>Lachnospiraceae</taxon>
        <taxon>Anaerocolumna</taxon>
    </lineage>
</organism>
<feature type="domain" description="VOC" evidence="1">
    <location>
        <begin position="2"/>
        <end position="119"/>
    </location>
</feature>
<dbReference type="AlphaFoldDB" id="A0A1M7YGK3"/>
<proteinExistence type="predicted"/>
<sequence length="122" mass="13771">MQFSWCTVHVNNLEESLYFYQEVAGLPLERRFSAGPNQEIAFLGSGETKLELIWHKDGEAVEVGKDISIGFLAEPLDDFIKVLEEKNIPIAAGPIQPNPTIRFIYVKDPNGLTVQFSEHIRP</sequence>
<evidence type="ECO:0000259" key="1">
    <source>
        <dbReference type="PROSITE" id="PS51819"/>
    </source>
</evidence>
<protein>
    <submittedName>
        <fullName evidence="2">Lactoylglutathione lyase</fullName>
    </submittedName>
</protein>
<dbReference type="STRING" id="1121345.SAMN02745217_03326"/>
<name>A0A1M7YGK3_9FIRM</name>
<dbReference type="PROSITE" id="PS51819">
    <property type="entry name" value="VOC"/>
    <property type="match status" value="1"/>
</dbReference>
<evidence type="ECO:0000313" key="2">
    <source>
        <dbReference type="EMBL" id="SHO51774.1"/>
    </source>
</evidence>
<accession>A0A1M7YGK3</accession>
<dbReference type="InterPro" id="IPR037523">
    <property type="entry name" value="VOC_core"/>
</dbReference>
<dbReference type="InterPro" id="IPR004360">
    <property type="entry name" value="Glyas_Fos-R_dOase_dom"/>
</dbReference>
<reference evidence="2 3" key="1">
    <citation type="submission" date="2016-12" db="EMBL/GenBank/DDBJ databases">
        <authorList>
            <person name="Song W.-J."/>
            <person name="Kurnit D.M."/>
        </authorList>
    </citation>
    <scope>NUCLEOTIDE SEQUENCE [LARGE SCALE GENOMIC DNA]</scope>
    <source>
        <strain evidence="2 3">DSM 12503</strain>
    </source>
</reference>
<keyword evidence="3" id="KW-1185">Reference proteome</keyword>
<dbReference type="InterPro" id="IPR029068">
    <property type="entry name" value="Glyas_Bleomycin-R_OHBP_Dase"/>
</dbReference>
<keyword evidence="2" id="KW-0456">Lyase</keyword>
<dbReference type="OrthoDB" id="192739at2"/>
<dbReference type="Gene3D" id="3.10.180.10">
    <property type="entry name" value="2,3-Dihydroxybiphenyl 1,2-Dioxygenase, domain 1"/>
    <property type="match status" value="1"/>
</dbReference>